<feature type="region of interest" description="Disordered" evidence="2">
    <location>
        <begin position="252"/>
        <end position="347"/>
    </location>
</feature>
<dbReference type="AlphaFoldDB" id="A0A9K3I5L0"/>
<feature type="coiled-coil region" evidence="1">
    <location>
        <begin position="32"/>
        <end position="59"/>
    </location>
</feature>
<evidence type="ECO:0000313" key="3">
    <source>
        <dbReference type="EMBL" id="KAF5790517.1"/>
    </source>
</evidence>
<gene>
    <name evidence="3" type="ORF">HanXRQr2_Chr09g0384181</name>
</gene>
<proteinExistence type="predicted"/>
<name>A0A9K3I5L0_HELAN</name>
<dbReference type="PANTHER" id="PTHR34380">
    <property type="entry name" value="BNAA03G12380D PROTEIN"/>
    <property type="match status" value="1"/>
</dbReference>
<sequence>MAVETDFDKVFESIRKRCLELEEKSKKDEMRRVMLETEVDDLKKRNKELEGKIAAIQNIVVDPNDVKSDSDSLIEVMIINKVLECEKQKAESDVCFWKEKVKELEAKMKGMNENVKEDVDVVSKGSKGVLYSRVRKRLSFEEDGCTSKKMGPSTPGVGQSPFHGVIDISDEDESSNEIPKVRKCDGLTKSQCSSENNLQRTNLEHADEEHVDEFRVHSSNTRSAKRKRAAKYVASDDVDSYDDNAPICTLKTQHSSRVSTDSEDQTKENVSRRYLTRLRKSESKNKEEKRSIVLNKTRSSSEDEEDNDGVDESESEGESLGGFIVDSSESVSNCGSESSDSADESEDALNEYKVTLDKIGRKKISNLKWDLEGDMLSDFGKDLELCMRAVCAIYRQQTADEKASKETRYRNERGFSQTDASRGCTLAEFLTDGDPNCDLNKTVEQLKEYGSKEVKLCKALAAKYSKQLFEIYRNKEDPYFPPQR</sequence>
<dbReference type="OrthoDB" id="1899721at2759"/>
<dbReference type="Proteomes" id="UP000215914">
    <property type="component" value="Unassembled WGS sequence"/>
</dbReference>
<dbReference type="PANTHER" id="PTHR34380:SF1">
    <property type="entry name" value="OS01G0221300 PROTEIN"/>
    <property type="match status" value="1"/>
</dbReference>
<keyword evidence="4" id="KW-1185">Reference proteome</keyword>
<dbReference type="EMBL" id="MNCJ02000324">
    <property type="protein sequence ID" value="KAF5790517.1"/>
    <property type="molecule type" value="Genomic_DNA"/>
</dbReference>
<evidence type="ECO:0000256" key="2">
    <source>
        <dbReference type="SAM" id="MobiDB-lite"/>
    </source>
</evidence>
<reference evidence="3" key="1">
    <citation type="journal article" date="2017" name="Nature">
        <title>The sunflower genome provides insights into oil metabolism, flowering and Asterid evolution.</title>
        <authorList>
            <person name="Badouin H."/>
            <person name="Gouzy J."/>
            <person name="Grassa C.J."/>
            <person name="Murat F."/>
            <person name="Staton S.E."/>
            <person name="Cottret L."/>
            <person name="Lelandais-Briere C."/>
            <person name="Owens G.L."/>
            <person name="Carrere S."/>
            <person name="Mayjonade B."/>
            <person name="Legrand L."/>
            <person name="Gill N."/>
            <person name="Kane N.C."/>
            <person name="Bowers J.E."/>
            <person name="Hubner S."/>
            <person name="Bellec A."/>
            <person name="Berard A."/>
            <person name="Berges H."/>
            <person name="Blanchet N."/>
            <person name="Boniface M.C."/>
            <person name="Brunel D."/>
            <person name="Catrice O."/>
            <person name="Chaidir N."/>
            <person name="Claudel C."/>
            <person name="Donnadieu C."/>
            <person name="Faraut T."/>
            <person name="Fievet G."/>
            <person name="Helmstetter N."/>
            <person name="King M."/>
            <person name="Knapp S.J."/>
            <person name="Lai Z."/>
            <person name="Le Paslier M.C."/>
            <person name="Lippi Y."/>
            <person name="Lorenzon L."/>
            <person name="Mandel J.R."/>
            <person name="Marage G."/>
            <person name="Marchand G."/>
            <person name="Marquand E."/>
            <person name="Bret-Mestries E."/>
            <person name="Morien E."/>
            <person name="Nambeesan S."/>
            <person name="Nguyen T."/>
            <person name="Pegot-Espagnet P."/>
            <person name="Pouilly N."/>
            <person name="Raftis F."/>
            <person name="Sallet E."/>
            <person name="Schiex T."/>
            <person name="Thomas J."/>
            <person name="Vandecasteele C."/>
            <person name="Vares D."/>
            <person name="Vear F."/>
            <person name="Vautrin S."/>
            <person name="Crespi M."/>
            <person name="Mangin B."/>
            <person name="Burke J.M."/>
            <person name="Salse J."/>
            <person name="Munos S."/>
            <person name="Vincourt P."/>
            <person name="Rieseberg L.H."/>
            <person name="Langlade N.B."/>
        </authorList>
    </citation>
    <scope>NUCLEOTIDE SEQUENCE</scope>
    <source>
        <tissue evidence="3">Leaves</tissue>
    </source>
</reference>
<feature type="compositionally biased region" description="Low complexity" evidence="2">
    <location>
        <begin position="321"/>
        <end position="339"/>
    </location>
</feature>
<feature type="compositionally biased region" description="Acidic residues" evidence="2">
    <location>
        <begin position="302"/>
        <end position="317"/>
    </location>
</feature>
<feature type="compositionally biased region" description="Basic and acidic residues" evidence="2">
    <location>
        <begin position="279"/>
        <end position="291"/>
    </location>
</feature>
<reference evidence="3" key="2">
    <citation type="submission" date="2020-06" db="EMBL/GenBank/DDBJ databases">
        <title>Helianthus annuus Genome sequencing and assembly Release 2.</title>
        <authorList>
            <person name="Gouzy J."/>
            <person name="Langlade N."/>
            <person name="Munos S."/>
        </authorList>
    </citation>
    <scope>NUCLEOTIDE SEQUENCE</scope>
    <source>
        <tissue evidence="3">Leaves</tissue>
    </source>
</reference>
<dbReference type="Gramene" id="mRNA:HanXRQr2_Chr09g0384181">
    <property type="protein sequence ID" value="mRNA:HanXRQr2_Chr09g0384181"/>
    <property type="gene ID" value="HanXRQr2_Chr09g0384181"/>
</dbReference>
<evidence type="ECO:0000313" key="4">
    <source>
        <dbReference type="Proteomes" id="UP000215914"/>
    </source>
</evidence>
<organism evidence="3 4">
    <name type="scientific">Helianthus annuus</name>
    <name type="common">Common sunflower</name>
    <dbReference type="NCBI Taxonomy" id="4232"/>
    <lineage>
        <taxon>Eukaryota</taxon>
        <taxon>Viridiplantae</taxon>
        <taxon>Streptophyta</taxon>
        <taxon>Embryophyta</taxon>
        <taxon>Tracheophyta</taxon>
        <taxon>Spermatophyta</taxon>
        <taxon>Magnoliopsida</taxon>
        <taxon>eudicotyledons</taxon>
        <taxon>Gunneridae</taxon>
        <taxon>Pentapetalae</taxon>
        <taxon>asterids</taxon>
        <taxon>campanulids</taxon>
        <taxon>Asterales</taxon>
        <taxon>Asteraceae</taxon>
        <taxon>Asteroideae</taxon>
        <taxon>Heliantheae alliance</taxon>
        <taxon>Heliantheae</taxon>
        <taxon>Helianthus</taxon>
    </lineage>
</organism>
<evidence type="ECO:0000256" key="1">
    <source>
        <dbReference type="SAM" id="Coils"/>
    </source>
</evidence>
<accession>A0A9K3I5L0</accession>
<feature type="region of interest" description="Disordered" evidence="2">
    <location>
        <begin position="211"/>
        <end position="235"/>
    </location>
</feature>
<comment type="caution">
    <text evidence="3">The sequence shown here is derived from an EMBL/GenBank/DDBJ whole genome shotgun (WGS) entry which is preliminary data.</text>
</comment>
<protein>
    <submittedName>
        <fullName evidence="3">Uncharacterized protein</fullName>
    </submittedName>
</protein>
<keyword evidence="1" id="KW-0175">Coiled coil</keyword>